<gene>
    <name evidence="3" type="ORF">GGQ86_001772</name>
    <name evidence="2" type="ORF">XFLAVUS301_12580</name>
</gene>
<keyword evidence="5" id="KW-1185">Reference proteome</keyword>
<comment type="caution">
    <text evidence="2">The sequence shown here is derived from an EMBL/GenBank/DDBJ whole genome shotgun (WGS) entry which is preliminary data.</text>
</comment>
<organism evidence="2 4">
    <name type="scientific">Xanthobacter flavus</name>
    <dbReference type="NCBI Taxonomy" id="281"/>
    <lineage>
        <taxon>Bacteria</taxon>
        <taxon>Pseudomonadati</taxon>
        <taxon>Pseudomonadota</taxon>
        <taxon>Alphaproteobacteria</taxon>
        <taxon>Hyphomicrobiales</taxon>
        <taxon>Xanthobacteraceae</taxon>
        <taxon>Xanthobacter</taxon>
    </lineage>
</organism>
<evidence type="ECO:0000259" key="1">
    <source>
        <dbReference type="Pfam" id="PF01575"/>
    </source>
</evidence>
<dbReference type="PANTHER" id="PTHR43437">
    <property type="entry name" value="HYDROXYACYL-THIOESTER DEHYDRATASE TYPE 2, MITOCHONDRIAL-RELATED"/>
    <property type="match status" value="1"/>
</dbReference>
<sequence length="157" mass="16825">MVGAGPQLLGRFTFTAEEIVRFARAYDPQPFHVDAGAAASSPFGGLIASGWHTASMWMGLFVRAHGAAAEGLPEDHAAVIAPVGVGFGMTDLKWLAPVRAGDTITFSTEILDARPSGSRPGWTIYHRTGSARREDGTEVIRFELKHLAPDAREPRSP</sequence>
<dbReference type="Pfam" id="PF01575">
    <property type="entry name" value="MaoC_dehydratas"/>
    <property type="match status" value="1"/>
</dbReference>
<dbReference type="Proteomes" id="UP001245370">
    <property type="component" value="Unassembled WGS sequence"/>
</dbReference>
<dbReference type="GeneID" id="95762052"/>
<dbReference type="InterPro" id="IPR029069">
    <property type="entry name" value="HotDog_dom_sf"/>
</dbReference>
<dbReference type="EMBL" id="BSDO01000001">
    <property type="protein sequence ID" value="GLI21584.1"/>
    <property type="molecule type" value="Genomic_DNA"/>
</dbReference>
<reference evidence="2" key="1">
    <citation type="submission" date="2022-12" db="EMBL/GenBank/DDBJ databases">
        <title>Reference genome sequencing for broad-spectrum identification of bacterial and archaeal isolates by mass spectrometry.</title>
        <authorList>
            <person name="Sekiguchi Y."/>
            <person name="Tourlousse D.M."/>
        </authorList>
    </citation>
    <scope>NUCLEOTIDE SEQUENCE</scope>
    <source>
        <strain evidence="2">301</strain>
    </source>
</reference>
<evidence type="ECO:0000313" key="3">
    <source>
        <dbReference type="EMBL" id="MDR6333308.1"/>
    </source>
</evidence>
<evidence type="ECO:0000313" key="4">
    <source>
        <dbReference type="Proteomes" id="UP001144397"/>
    </source>
</evidence>
<proteinExistence type="predicted"/>
<dbReference type="GO" id="GO:0019171">
    <property type="term" value="F:(3R)-hydroxyacyl-[acyl-carrier-protein] dehydratase activity"/>
    <property type="evidence" value="ECO:0007669"/>
    <property type="project" value="TreeGrafter"/>
</dbReference>
<evidence type="ECO:0000313" key="2">
    <source>
        <dbReference type="EMBL" id="GLI21584.1"/>
    </source>
</evidence>
<protein>
    <submittedName>
        <fullName evidence="3">Acyl dehydratase</fullName>
    </submittedName>
    <submittedName>
        <fullName evidence="2">MaoC family dehydratase</fullName>
    </submittedName>
</protein>
<dbReference type="AlphaFoldDB" id="A0A9W6FIG6"/>
<dbReference type="EMBL" id="JAVDPY010000002">
    <property type="protein sequence ID" value="MDR6333308.1"/>
    <property type="molecule type" value="Genomic_DNA"/>
</dbReference>
<accession>A0A9W6FIG6</accession>
<dbReference type="PANTHER" id="PTHR43437:SF3">
    <property type="entry name" value="HYDROXYACYL-THIOESTER DEHYDRATASE TYPE 2, MITOCHONDRIAL"/>
    <property type="match status" value="1"/>
</dbReference>
<dbReference type="InterPro" id="IPR002539">
    <property type="entry name" value="MaoC-like_dom"/>
</dbReference>
<dbReference type="Gene3D" id="3.10.129.10">
    <property type="entry name" value="Hotdog Thioesterase"/>
    <property type="match status" value="1"/>
</dbReference>
<dbReference type="RefSeq" id="WP_281806213.1">
    <property type="nucleotide sequence ID" value="NZ_BSDO01000001.1"/>
</dbReference>
<reference evidence="3 5" key="2">
    <citation type="submission" date="2023-07" db="EMBL/GenBank/DDBJ databases">
        <title>Genomic Encyclopedia of Type Strains, Phase IV (KMG-IV): sequencing the most valuable type-strain genomes for metagenomic binning, comparative biology and taxonomic classification.</title>
        <authorList>
            <person name="Goeker M."/>
        </authorList>
    </citation>
    <scope>NUCLEOTIDE SEQUENCE [LARGE SCALE GENOMIC DNA]</scope>
    <source>
        <strain evidence="3 5">DSM 338</strain>
    </source>
</reference>
<feature type="domain" description="MaoC-like" evidence="1">
    <location>
        <begin position="12"/>
        <end position="114"/>
    </location>
</feature>
<name>A0A9W6FIG6_XANFL</name>
<dbReference type="SUPFAM" id="SSF54637">
    <property type="entry name" value="Thioesterase/thiol ester dehydrase-isomerase"/>
    <property type="match status" value="1"/>
</dbReference>
<dbReference type="InterPro" id="IPR050965">
    <property type="entry name" value="UPF0336/Enoyl-CoA_hydratase"/>
</dbReference>
<evidence type="ECO:0000313" key="5">
    <source>
        <dbReference type="Proteomes" id="UP001245370"/>
    </source>
</evidence>
<dbReference type="GO" id="GO:0006633">
    <property type="term" value="P:fatty acid biosynthetic process"/>
    <property type="evidence" value="ECO:0007669"/>
    <property type="project" value="TreeGrafter"/>
</dbReference>
<dbReference type="Proteomes" id="UP001144397">
    <property type="component" value="Unassembled WGS sequence"/>
</dbReference>